<evidence type="ECO:0000313" key="2">
    <source>
        <dbReference type="Proteomes" id="UP000005463"/>
    </source>
</evidence>
<organism evidence="1 2">
    <name type="scientific">Burkholderia ambifaria IOP40-10</name>
    <dbReference type="NCBI Taxonomy" id="396596"/>
    <lineage>
        <taxon>Bacteria</taxon>
        <taxon>Pseudomonadati</taxon>
        <taxon>Pseudomonadota</taxon>
        <taxon>Betaproteobacteria</taxon>
        <taxon>Burkholderiales</taxon>
        <taxon>Burkholderiaceae</taxon>
        <taxon>Burkholderia</taxon>
        <taxon>Burkholderia cepacia complex</taxon>
    </lineage>
</organism>
<proteinExistence type="predicted"/>
<sequence>MDRIEAARDQVRERRLDRIGVVESDQVGLEALDRPVDEHGRDAGAAQRAQHVFLGAQRVDDQPFDPIGREQLQEAPLHLDFVRGVTDERHVAERMARGLDALQHFDGVRIGQVSHKHAEQPVAAALQPTRHLVRPVVQTRDRRLDPLAQIGRQHVRLAVQIARNAGLARAGFACDVADRRGTLRGRLRIAQVVPRDVRSAPLRVRTDLCCWKRKPPDGRRRAPAACAPEAGALAPAPVAWHARRSAAPDLARMPVA</sequence>
<comment type="caution">
    <text evidence="1">The sequence shown here is derived from an EMBL/GenBank/DDBJ whole genome shotgun (WGS) entry which is preliminary data.</text>
</comment>
<protein>
    <submittedName>
        <fullName evidence="1">Uncharacterized protein</fullName>
    </submittedName>
</protein>
<evidence type="ECO:0000313" key="1">
    <source>
        <dbReference type="EMBL" id="EDT00844.1"/>
    </source>
</evidence>
<gene>
    <name evidence="1" type="ORF">BamIOP4010DRAFT_5647</name>
</gene>
<dbReference type="EMBL" id="ABLC01000236">
    <property type="protein sequence ID" value="EDT00844.1"/>
    <property type="molecule type" value="Genomic_DNA"/>
</dbReference>
<accession>B1FNN6</accession>
<name>B1FNN6_9BURK</name>
<reference evidence="1 2" key="1">
    <citation type="submission" date="2008-03" db="EMBL/GenBank/DDBJ databases">
        <title>Sequencing of the draft genome and assembly of Burkholderia ambifaria IOP40-10.</title>
        <authorList>
            <consortium name="US DOE Joint Genome Institute (JGI-PGF)"/>
            <person name="Copeland A."/>
            <person name="Lucas S."/>
            <person name="Lapidus A."/>
            <person name="Glavina del Rio T."/>
            <person name="Dalin E."/>
            <person name="Tice H."/>
            <person name="Bruce D."/>
            <person name="Goodwin L."/>
            <person name="Pitluck S."/>
            <person name="Larimer F."/>
            <person name="Land M.L."/>
            <person name="Hauser L."/>
            <person name="Tiedje J."/>
            <person name="Richardson P."/>
        </authorList>
    </citation>
    <scope>NUCLEOTIDE SEQUENCE [LARGE SCALE GENOMIC DNA]</scope>
    <source>
        <strain evidence="1 2">IOP40-10</strain>
    </source>
</reference>
<dbReference type="AlphaFoldDB" id="B1FNN6"/>
<dbReference type="Proteomes" id="UP000005463">
    <property type="component" value="Unassembled WGS sequence"/>
</dbReference>